<dbReference type="Proteomes" id="UP001610861">
    <property type="component" value="Unassembled WGS sequence"/>
</dbReference>
<evidence type="ECO:0000259" key="7">
    <source>
        <dbReference type="Pfam" id="PF04542"/>
    </source>
</evidence>
<evidence type="ECO:0000256" key="2">
    <source>
        <dbReference type="ARBA" id="ARBA00023015"/>
    </source>
</evidence>
<feature type="domain" description="Putative zinc-finger" evidence="9">
    <location>
        <begin position="200"/>
        <end position="233"/>
    </location>
</feature>
<gene>
    <name evidence="10" type="ORF">ACH3VR_09495</name>
</gene>
<protein>
    <submittedName>
        <fullName evidence="10">Sigma-70 family RNA polymerase sigma factor</fullName>
    </submittedName>
</protein>
<dbReference type="PANTHER" id="PTHR43133:SF8">
    <property type="entry name" value="RNA POLYMERASE SIGMA FACTOR HI_1459-RELATED"/>
    <property type="match status" value="1"/>
</dbReference>
<evidence type="ECO:0000256" key="3">
    <source>
        <dbReference type="ARBA" id="ARBA00023082"/>
    </source>
</evidence>
<keyword evidence="4" id="KW-0238">DNA-binding</keyword>
<feature type="compositionally biased region" description="Low complexity" evidence="6">
    <location>
        <begin position="659"/>
        <end position="673"/>
    </location>
</feature>
<reference evidence="10 11" key="1">
    <citation type="submission" date="2024-09" db="EMBL/GenBank/DDBJ databases">
        <authorList>
            <person name="Pan X."/>
        </authorList>
    </citation>
    <scope>NUCLEOTIDE SEQUENCE [LARGE SCALE GENOMIC DNA]</scope>
    <source>
        <strain evidence="10 11">B2969</strain>
    </source>
</reference>
<feature type="compositionally biased region" description="Low complexity" evidence="6">
    <location>
        <begin position="685"/>
        <end position="706"/>
    </location>
</feature>
<dbReference type="InterPro" id="IPR013325">
    <property type="entry name" value="RNA_pol_sigma_r2"/>
</dbReference>
<keyword evidence="11" id="KW-1185">Reference proteome</keyword>
<keyword evidence="3" id="KW-0731">Sigma factor</keyword>
<dbReference type="NCBIfam" id="TIGR02937">
    <property type="entry name" value="sigma70-ECF"/>
    <property type="match status" value="1"/>
</dbReference>
<dbReference type="Gene3D" id="1.10.1740.10">
    <property type="match status" value="1"/>
</dbReference>
<feature type="region of interest" description="Disordered" evidence="6">
    <location>
        <begin position="600"/>
        <end position="762"/>
    </location>
</feature>
<dbReference type="InterPro" id="IPR013249">
    <property type="entry name" value="RNA_pol_sigma70_r4_t2"/>
</dbReference>
<dbReference type="PANTHER" id="PTHR43133">
    <property type="entry name" value="RNA POLYMERASE ECF-TYPE SIGMA FACTO"/>
    <property type="match status" value="1"/>
</dbReference>
<evidence type="ECO:0000313" key="11">
    <source>
        <dbReference type="Proteomes" id="UP001610861"/>
    </source>
</evidence>
<evidence type="ECO:0000256" key="1">
    <source>
        <dbReference type="ARBA" id="ARBA00010641"/>
    </source>
</evidence>
<name>A0ABW7Q6X1_9MICO</name>
<dbReference type="EMBL" id="JBIQWL010000003">
    <property type="protein sequence ID" value="MFH8250583.1"/>
    <property type="molecule type" value="Genomic_DNA"/>
</dbReference>
<evidence type="ECO:0000256" key="5">
    <source>
        <dbReference type="ARBA" id="ARBA00023163"/>
    </source>
</evidence>
<feature type="compositionally biased region" description="Low complexity" evidence="6">
    <location>
        <begin position="428"/>
        <end position="478"/>
    </location>
</feature>
<dbReference type="Gene3D" id="1.10.10.10">
    <property type="entry name" value="Winged helix-like DNA-binding domain superfamily/Winged helix DNA-binding domain"/>
    <property type="match status" value="1"/>
</dbReference>
<dbReference type="Pfam" id="PF13490">
    <property type="entry name" value="zf-HC2"/>
    <property type="match status" value="1"/>
</dbReference>
<keyword evidence="2" id="KW-0805">Transcription regulation</keyword>
<dbReference type="Pfam" id="PF08281">
    <property type="entry name" value="Sigma70_r4_2"/>
    <property type="match status" value="1"/>
</dbReference>
<proteinExistence type="inferred from homology"/>
<evidence type="ECO:0000256" key="4">
    <source>
        <dbReference type="ARBA" id="ARBA00023125"/>
    </source>
</evidence>
<evidence type="ECO:0000256" key="6">
    <source>
        <dbReference type="SAM" id="MobiDB-lite"/>
    </source>
</evidence>
<sequence>MTSIDSHGDAAVRLGDSADADLVLRTRSGDSSAFGELWFRHYRSGITVARAVTSTHDADDLVQEAYARIYQSILRGGGPTGSFRAYLFTSIRNTAAAWGRAGRETPIDILDTVEDPTTTEAATEAALDHSLTHRAFRSLPSRWQEVLWYTEIEQMKPAEVAPLLGMKPTAVAQLAFRAREGLREAWIQAHLQSVADGSDCQWTIERLGAHARENLSRRDQRKVDAHLEECTRCTIVAAEAKEVSSRLALVLLPLTLGITGSAAYLATLQTGGAPTVALAAGQGAVVPSSVPALSTVGSAPTVTGGATVGGSAAVGTTAAGGATVAGGAAVGGTSVVGTSAAFVGVAGSATLGAAAVGTAAVGTAAAAGAGGLLSSVGAIIGVTTAAAVLVGSAIAASIAGPALMASAFPVVTAAAGVLADDPAATAGDDPLAAADDETASAADGDSPATAEDATTAAGDGDSNSGDSTTTSGAASRGSSARDDEDVAGAAGGRTAPGLPAGVPAFGAASVSYAGTQPVFTIVATGEPGATVELLLNGSVASSGQVDAGGTVALSFEPTFGQVNSNARVQLRYRAGEATGTPVVMRLSDFADLAPILATMSGQPGQGGGASQGNGATDGSNASDGSTGNTGGANGHGKGGSGNGAAQGNANGAGTGTTTGDGTAATDGGSQNGKSGEKGNGGNGSAGTPSGNGTPGTPNGNGPATNNGGTGNGGTNGNGGTTGNGGTPAGGAGTNNGGTNNGGTNNGNGNGPTGNNGKGKGANAEAPSALILTGLPVALRATAAGAEMPAA</sequence>
<feature type="domain" description="RNA polymerase sigma factor 70 region 4 type 2" evidence="8">
    <location>
        <begin position="133"/>
        <end position="180"/>
    </location>
</feature>
<dbReference type="InterPro" id="IPR036388">
    <property type="entry name" value="WH-like_DNA-bd_sf"/>
</dbReference>
<organism evidence="10 11">
    <name type="scientific">Microbacterium alkaliflavum</name>
    <dbReference type="NCBI Taxonomy" id="3248839"/>
    <lineage>
        <taxon>Bacteria</taxon>
        <taxon>Bacillati</taxon>
        <taxon>Actinomycetota</taxon>
        <taxon>Actinomycetes</taxon>
        <taxon>Micrococcales</taxon>
        <taxon>Microbacteriaceae</taxon>
        <taxon>Microbacterium</taxon>
    </lineage>
</organism>
<accession>A0ABW7Q6X1</accession>
<feature type="compositionally biased region" description="Gly residues" evidence="6">
    <location>
        <begin position="707"/>
        <end position="759"/>
    </location>
</feature>
<feature type="compositionally biased region" description="Low complexity" evidence="6">
    <location>
        <begin position="612"/>
        <end position="626"/>
    </location>
</feature>
<comment type="caution">
    <text evidence="10">The sequence shown here is derived from an EMBL/GenBank/DDBJ whole genome shotgun (WGS) entry which is preliminary data.</text>
</comment>
<dbReference type="SUPFAM" id="SSF88659">
    <property type="entry name" value="Sigma3 and sigma4 domains of RNA polymerase sigma factors"/>
    <property type="match status" value="1"/>
</dbReference>
<dbReference type="RefSeq" id="WP_396640543.1">
    <property type="nucleotide sequence ID" value="NZ_JBIQWL010000003.1"/>
</dbReference>
<dbReference type="InterPro" id="IPR027383">
    <property type="entry name" value="Znf_put"/>
</dbReference>
<feature type="domain" description="RNA polymerase sigma-70 region 2" evidence="7">
    <location>
        <begin position="48"/>
        <end position="95"/>
    </location>
</feature>
<feature type="compositionally biased region" description="Gly residues" evidence="6">
    <location>
        <begin position="627"/>
        <end position="658"/>
    </location>
</feature>
<keyword evidence="5" id="KW-0804">Transcription</keyword>
<evidence type="ECO:0000313" key="10">
    <source>
        <dbReference type="EMBL" id="MFH8250583.1"/>
    </source>
</evidence>
<dbReference type="InterPro" id="IPR039425">
    <property type="entry name" value="RNA_pol_sigma-70-like"/>
</dbReference>
<dbReference type="Pfam" id="PF04542">
    <property type="entry name" value="Sigma70_r2"/>
    <property type="match status" value="1"/>
</dbReference>
<dbReference type="InterPro" id="IPR014284">
    <property type="entry name" value="RNA_pol_sigma-70_dom"/>
</dbReference>
<evidence type="ECO:0000259" key="8">
    <source>
        <dbReference type="Pfam" id="PF08281"/>
    </source>
</evidence>
<dbReference type="InterPro" id="IPR007627">
    <property type="entry name" value="RNA_pol_sigma70_r2"/>
</dbReference>
<dbReference type="InterPro" id="IPR013324">
    <property type="entry name" value="RNA_pol_sigma_r3/r4-like"/>
</dbReference>
<comment type="similarity">
    <text evidence="1">Belongs to the sigma-70 factor family. ECF subfamily.</text>
</comment>
<dbReference type="SUPFAM" id="SSF88946">
    <property type="entry name" value="Sigma2 domain of RNA polymerase sigma factors"/>
    <property type="match status" value="1"/>
</dbReference>
<feature type="region of interest" description="Disordered" evidence="6">
    <location>
        <begin position="428"/>
        <end position="498"/>
    </location>
</feature>
<evidence type="ECO:0000259" key="9">
    <source>
        <dbReference type="Pfam" id="PF13490"/>
    </source>
</evidence>